<reference evidence="1 2" key="1">
    <citation type="submission" date="2020-08" db="EMBL/GenBank/DDBJ databases">
        <title>Functional genomics of gut bacteria from endangered species of beetles.</title>
        <authorList>
            <person name="Carlos-Shanley C."/>
        </authorList>
    </citation>
    <scope>NUCLEOTIDE SEQUENCE [LARGE SCALE GENOMIC DNA]</scope>
    <source>
        <strain evidence="1 2">S00192</strain>
    </source>
</reference>
<sequence>MTAGSNISSATVEVAGRNWLTAQLLMRGFEVATPVVDRGVDLIVFKEVGEQGIRALPLQLKCSSGESFSLDRKYEGRGIPLAYVWNVTSAPVVFLMTYEEALVVLGAKATATNSWSAGGKYAVTRVGADLRQRLQPFEGRWDWLAERLAAQPESGAS</sequence>
<dbReference type="RefSeq" id="WP_184280345.1">
    <property type="nucleotide sequence ID" value="NZ_JACHLJ010000008.1"/>
</dbReference>
<comment type="caution">
    <text evidence="1">The sequence shown here is derived from an EMBL/GenBank/DDBJ whole genome shotgun (WGS) entry which is preliminary data.</text>
</comment>
<gene>
    <name evidence="1" type="ORF">HNP47_003231</name>
</gene>
<evidence type="ECO:0008006" key="3">
    <source>
        <dbReference type="Google" id="ProtNLM"/>
    </source>
</evidence>
<dbReference type="Proteomes" id="UP000556201">
    <property type="component" value="Unassembled WGS sequence"/>
</dbReference>
<dbReference type="EMBL" id="JACHLJ010000008">
    <property type="protein sequence ID" value="MBB5773206.1"/>
    <property type="molecule type" value="Genomic_DNA"/>
</dbReference>
<accession>A0A7W9FXA3</accession>
<proteinExistence type="predicted"/>
<organism evidence="1 2">
    <name type="scientific">Brevundimonas vesicularis</name>
    <name type="common">Pseudomonas vesicularis</name>
    <dbReference type="NCBI Taxonomy" id="41276"/>
    <lineage>
        <taxon>Bacteria</taxon>
        <taxon>Pseudomonadati</taxon>
        <taxon>Pseudomonadota</taxon>
        <taxon>Alphaproteobacteria</taxon>
        <taxon>Caulobacterales</taxon>
        <taxon>Caulobacteraceae</taxon>
        <taxon>Brevundimonas</taxon>
    </lineage>
</organism>
<dbReference type="AlphaFoldDB" id="A0A7W9FXA3"/>
<evidence type="ECO:0000313" key="2">
    <source>
        <dbReference type="Proteomes" id="UP000556201"/>
    </source>
</evidence>
<protein>
    <recommendedName>
        <fullName evidence="3">PD(D/E)XK endonuclease domain-containing protein</fullName>
    </recommendedName>
</protein>
<evidence type="ECO:0000313" key="1">
    <source>
        <dbReference type="EMBL" id="MBB5773206.1"/>
    </source>
</evidence>
<name>A0A7W9FXA3_BREVE</name>